<feature type="transmembrane region" description="Helical" evidence="10">
    <location>
        <begin position="57"/>
        <end position="80"/>
    </location>
</feature>
<name>A0ABR1FPX7_AURAN</name>
<dbReference type="InterPro" id="IPR039859">
    <property type="entry name" value="PFA4/ZDH16/20/ERF2-like"/>
</dbReference>
<dbReference type="PANTHER" id="PTHR22883:SF43">
    <property type="entry name" value="PALMITOYLTRANSFERASE APP"/>
    <property type="match status" value="1"/>
</dbReference>
<evidence type="ECO:0000259" key="11">
    <source>
        <dbReference type="Pfam" id="PF01529"/>
    </source>
</evidence>
<dbReference type="InterPro" id="IPR001594">
    <property type="entry name" value="Palmitoyltrfase_DHHC"/>
</dbReference>
<keyword evidence="6" id="KW-0564">Palmitate</keyword>
<reference evidence="12 13" key="1">
    <citation type="submission" date="2024-03" db="EMBL/GenBank/DDBJ databases">
        <title>Aureococcus anophagefferens CCMP1851 and Kratosvirus quantuckense: Draft genome of a second virus-susceptible host strain in the model system.</title>
        <authorList>
            <person name="Chase E."/>
            <person name="Truchon A.R."/>
            <person name="Schepens W."/>
            <person name="Wilhelm S.W."/>
        </authorList>
    </citation>
    <scope>NUCLEOTIDE SEQUENCE [LARGE SCALE GENOMIC DNA]</scope>
    <source>
        <strain evidence="12 13">CCMP1851</strain>
    </source>
</reference>
<dbReference type="PANTHER" id="PTHR22883">
    <property type="entry name" value="ZINC FINGER DHHC DOMAIN CONTAINING PROTEIN"/>
    <property type="match status" value="1"/>
</dbReference>
<evidence type="ECO:0000256" key="1">
    <source>
        <dbReference type="ARBA" id="ARBA00004127"/>
    </source>
</evidence>
<comment type="domain">
    <text evidence="10">The DHHC domain is required for palmitoyltransferase activity.</text>
</comment>
<dbReference type="Pfam" id="PF01529">
    <property type="entry name" value="DHHC"/>
    <property type="match status" value="1"/>
</dbReference>
<dbReference type="EMBL" id="JBBJCI010000294">
    <property type="protein sequence ID" value="KAK7235221.1"/>
    <property type="molecule type" value="Genomic_DNA"/>
</dbReference>
<evidence type="ECO:0000256" key="5">
    <source>
        <dbReference type="ARBA" id="ARBA00023136"/>
    </source>
</evidence>
<organism evidence="12 13">
    <name type="scientific">Aureococcus anophagefferens</name>
    <name type="common">Harmful bloom alga</name>
    <dbReference type="NCBI Taxonomy" id="44056"/>
    <lineage>
        <taxon>Eukaryota</taxon>
        <taxon>Sar</taxon>
        <taxon>Stramenopiles</taxon>
        <taxon>Ochrophyta</taxon>
        <taxon>Pelagophyceae</taxon>
        <taxon>Pelagomonadales</taxon>
        <taxon>Pelagomonadaceae</taxon>
        <taxon>Aureococcus</taxon>
    </lineage>
</organism>
<evidence type="ECO:0000256" key="3">
    <source>
        <dbReference type="ARBA" id="ARBA00022692"/>
    </source>
</evidence>
<dbReference type="PROSITE" id="PS50216">
    <property type="entry name" value="DHHC"/>
    <property type="match status" value="1"/>
</dbReference>
<evidence type="ECO:0000313" key="13">
    <source>
        <dbReference type="Proteomes" id="UP001363151"/>
    </source>
</evidence>
<feature type="domain" description="Palmitoyltransferase DHHC" evidence="11">
    <location>
        <begin position="116"/>
        <end position="236"/>
    </location>
</feature>
<gene>
    <name evidence="12" type="primary">ZDHHC14</name>
    <name evidence="12" type="ORF">SO694_00144025</name>
</gene>
<evidence type="ECO:0000256" key="10">
    <source>
        <dbReference type="RuleBase" id="RU079119"/>
    </source>
</evidence>
<keyword evidence="7" id="KW-0449">Lipoprotein</keyword>
<evidence type="ECO:0000256" key="7">
    <source>
        <dbReference type="ARBA" id="ARBA00023288"/>
    </source>
</evidence>
<keyword evidence="8 10" id="KW-0012">Acyltransferase</keyword>
<proteinExistence type="inferred from homology"/>
<evidence type="ECO:0000256" key="6">
    <source>
        <dbReference type="ARBA" id="ARBA00023139"/>
    </source>
</evidence>
<keyword evidence="2 10" id="KW-0808">Transferase</keyword>
<dbReference type="Proteomes" id="UP001363151">
    <property type="component" value="Unassembled WGS sequence"/>
</dbReference>
<comment type="catalytic activity">
    <reaction evidence="9 10">
        <text>L-cysteinyl-[protein] + hexadecanoyl-CoA = S-hexadecanoyl-L-cysteinyl-[protein] + CoA</text>
        <dbReference type="Rhea" id="RHEA:36683"/>
        <dbReference type="Rhea" id="RHEA-COMP:10131"/>
        <dbReference type="Rhea" id="RHEA-COMP:11032"/>
        <dbReference type="ChEBI" id="CHEBI:29950"/>
        <dbReference type="ChEBI" id="CHEBI:57287"/>
        <dbReference type="ChEBI" id="CHEBI:57379"/>
        <dbReference type="ChEBI" id="CHEBI:74151"/>
        <dbReference type="EC" id="2.3.1.225"/>
    </reaction>
</comment>
<feature type="transmembrane region" description="Helical" evidence="10">
    <location>
        <begin position="151"/>
        <end position="175"/>
    </location>
</feature>
<dbReference type="EC" id="2.3.1.225" evidence="10"/>
<accession>A0ABR1FPX7</accession>
<feature type="transmembrane region" description="Helical" evidence="10">
    <location>
        <begin position="195"/>
        <end position="220"/>
    </location>
</feature>
<evidence type="ECO:0000256" key="2">
    <source>
        <dbReference type="ARBA" id="ARBA00022679"/>
    </source>
</evidence>
<keyword evidence="13" id="KW-1185">Reference proteome</keyword>
<keyword evidence="3 10" id="KW-0812">Transmembrane</keyword>
<sequence length="292" mass="31805">MARAGFYTTSHGRHRPCCGGRCLVAHVDSENNAVGASVSLIVVPTCAFAALVPLRDYFLLVALAFALLALSLGYLVLALVTEPGILPPAPPDALANGRGRGRVTHVIVHGEKVDLREKRAKMCRQTENCVEDFDHYCPWVGNAVGRRNYRYFVGFLVSVTGLCVVVGSASALRVASLNVAGLKNDDDSYDEEPPWKAIALAVLVVYTVVVFFSVGSLAVYHFRLVGVNETTNENIRGVFAGEDNPHDRGCAANVREFLRRPKPESLVLQLDRDDRLTRVEDDDDDPGGIELV</sequence>
<comment type="subcellular location">
    <subcellularLocation>
        <location evidence="1">Endomembrane system</location>
        <topology evidence="1">Multi-pass membrane protein</topology>
    </subcellularLocation>
</comment>
<evidence type="ECO:0000256" key="8">
    <source>
        <dbReference type="ARBA" id="ARBA00023315"/>
    </source>
</evidence>
<evidence type="ECO:0000313" key="12">
    <source>
        <dbReference type="EMBL" id="KAK7235221.1"/>
    </source>
</evidence>
<comment type="caution">
    <text evidence="12">The sequence shown here is derived from an EMBL/GenBank/DDBJ whole genome shotgun (WGS) entry which is preliminary data.</text>
</comment>
<keyword evidence="5 10" id="KW-0472">Membrane</keyword>
<comment type="similarity">
    <text evidence="10">Belongs to the DHHC palmitoyltransferase family.</text>
</comment>
<keyword evidence="4 10" id="KW-1133">Transmembrane helix</keyword>
<evidence type="ECO:0000256" key="4">
    <source>
        <dbReference type="ARBA" id="ARBA00022989"/>
    </source>
</evidence>
<protein>
    <recommendedName>
        <fullName evidence="10">Palmitoyltransferase</fullName>
        <ecNumber evidence="10">2.3.1.225</ecNumber>
    </recommendedName>
</protein>
<evidence type="ECO:0000256" key="9">
    <source>
        <dbReference type="ARBA" id="ARBA00048048"/>
    </source>
</evidence>
<feature type="transmembrane region" description="Helical" evidence="10">
    <location>
        <begin position="33"/>
        <end position="51"/>
    </location>
</feature>